<feature type="compositionally biased region" description="Polar residues" evidence="1">
    <location>
        <begin position="288"/>
        <end position="297"/>
    </location>
</feature>
<feature type="compositionally biased region" description="Polar residues" evidence="1">
    <location>
        <begin position="341"/>
        <end position="379"/>
    </location>
</feature>
<gene>
    <name evidence="2" type="ORF">Z520_07029</name>
</gene>
<feature type="compositionally biased region" description="Pro residues" evidence="1">
    <location>
        <begin position="584"/>
        <end position="596"/>
    </location>
</feature>
<feature type="region of interest" description="Disordered" evidence="1">
    <location>
        <begin position="1"/>
        <end position="93"/>
    </location>
</feature>
<feature type="region of interest" description="Disordered" evidence="1">
    <location>
        <begin position="176"/>
        <end position="253"/>
    </location>
</feature>
<evidence type="ECO:0000256" key="1">
    <source>
        <dbReference type="SAM" id="MobiDB-lite"/>
    </source>
</evidence>
<evidence type="ECO:0000313" key="2">
    <source>
        <dbReference type="EMBL" id="KIX97576.1"/>
    </source>
</evidence>
<organism evidence="2 3">
    <name type="scientific">Fonsecaea multimorphosa CBS 102226</name>
    <dbReference type="NCBI Taxonomy" id="1442371"/>
    <lineage>
        <taxon>Eukaryota</taxon>
        <taxon>Fungi</taxon>
        <taxon>Dikarya</taxon>
        <taxon>Ascomycota</taxon>
        <taxon>Pezizomycotina</taxon>
        <taxon>Eurotiomycetes</taxon>
        <taxon>Chaetothyriomycetidae</taxon>
        <taxon>Chaetothyriales</taxon>
        <taxon>Herpotrichiellaceae</taxon>
        <taxon>Fonsecaea</taxon>
    </lineage>
</organism>
<feature type="region of interest" description="Disordered" evidence="1">
    <location>
        <begin position="334"/>
        <end position="437"/>
    </location>
</feature>
<reference evidence="2 3" key="1">
    <citation type="submission" date="2015-01" db="EMBL/GenBank/DDBJ databases">
        <title>The Genome Sequence of Fonsecaea multimorphosa CBS 102226.</title>
        <authorList>
            <consortium name="The Broad Institute Genomics Platform"/>
            <person name="Cuomo C."/>
            <person name="de Hoog S."/>
            <person name="Gorbushina A."/>
            <person name="Stielow B."/>
            <person name="Teixiera M."/>
            <person name="Abouelleil A."/>
            <person name="Chapman S.B."/>
            <person name="Priest M."/>
            <person name="Young S.K."/>
            <person name="Wortman J."/>
            <person name="Nusbaum C."/>
            <person name="Birren B."/>
        </authorList>
    </citation>
    <scope>NUCLEOTIDE SEQUENCE [LARGE SCALE GENOMIC DNA]</scope>
    <source>
        <strain evidence="2 3">CBS 102226</strain>
    </source>
</reference>
<dbReference type="EMBL" id="KN848074">
    <property type="protein sequence ID" value="KIX97576.1"/>
    <property type="molecule type" value="Genomic_DNA"/>
</dbReference>
<dbReference type="RefSeq" id="XP_016631699.1">
    <property type="nucleotide sequence ID" value="XM_016777528.1"/>
</dbReference>
<proteinExistence type="predicted"/>
<name>A0A0D2IKM5_9EURO</name>
<accession>A0A0D2IKM5</accession>
<dbReference type="STRING" id="1442371.A0A0D2IKM5"/>
<feature type="compositionally biased region" description="Polar residues" evidence="1">
    <location>
        <begin position="179"/>
        <end position="195"/>
    </location>
</feature>
<feature type="compositionally biased region" description="Polar residues" evidence="1">
    <location>
        <begin position="50"/>
        <end position="59"/>
    </location>
</feature>
<feature type="compositionally biased region" description="Basic residues" evidence="1">
    <location>
        <begin position="25"/>
        <end position="34"/>
    </location>
</feature>
<dbReference type="GeneID" id="27712775"/>
<dbReference type="Proteomes" id="UP000053411">
    <property type="component" value="Unassembled WGS sequence"/>
</dbReference>
<feature type="compositionally biased region" description="Polar residues" evidence="1">
    <location>
        <begin position="308"/>
        <end position="322"/>
    </location>
</feature>
<dbReference type="AlphaFoldDB" id="A0A0D2IKM5"/>
<protein>
    <submittedName>
        <fullName evidence="2">Uncharacterized protein</fullName>
    </submittedName>
</protein>
<feature type="region of interest" description="Disordered" evidence="1">
    <location>
        <begin position="286"/>
        <end position="322"/>
    </location>
</feature>
<feature type="region of interest" description="Disordered" evidence="1">
    <location>
        <begin position="571"/>
        <end position="599"/>
    </location>
</feature>
<keyword evidence="3" id="KW-1185">Reference proteome</keyword>
<dbReference type="OrthoDB" id="4161682at2759"/>
<evidence type="ECO:0000313" key="3">
    <source>
        <dbReference type="Proteomes" id="UP000053411"/>
    </source>
</evidence>
<sequence>MDDNARRTPPSHQKLPSTLVSPSRPARKPRKSRVRFSLEPREAGTAAFNGGQSTRSSASAEPEASNLPWDQPRYTQNAYPSTALPGPSDPRMQKVRYAPESAIVSPGSTGNARQLYSVAPSYADQTQPPYAMTAGYPGQPQQSYTVAYGHPGHASCSMDPRHASQPQQPDTMQLGYAAHTQQSYTTASRYPSQPQHPYDRPQGYAGQPQQLYATPRGDVDQAHQSHPLAPSYTGQGQQPYSMPSGHPARPQPSYAMASRYTDQAQHSHTVQTGYTDQVPQLHAVAPSYSAQAQQSHTLPPGSPGYAQQLYSWSPGPSSQAESYIATQGNLGHVALQPFPTTPTHRAQWTPIPGSQPQPSFVSAPLASSSPWTSSPNNHIRSPGSETMAGPSASTPPQRKRPAEDPIPGGSGGPPSAKMQHQGTWPRESQRAPRSNSRLAKSCWRAFRSFEKKVKDLHQGYTDKRDRDKWELLDRELEFRRREPSMRGEYQCAFDSVTYDHERQRRYWKEELRTNERQWREIVQHEDRIWRSSYAELDRIWDTWVNGNARDQVRPQLAQFVRHLDSAVQQLGSKSGSQAAMSQPLQPPAAQPPPPGPSRHRIDSVVANIPFGYSIGNATTTATAPYEYRIDNALFPSLINTSPLSFQCIISVSSECSTRHATTISVPYWHSIESTTTSIPNAPAAAAFSSENGNARATASFSYSNGDGPTATPF</sequence>
<feature type="compositionally biased region" description="Polar residues" evidence="1">
    <location>
        <begin position="10"/>
        <end position="19"/>
    </location>
</feature>
<dbReference type="VEuPathDB" id="FungiDB:Z520_07029"/>
<feature type="compositionally biased region" description="Polar residues" evidence="1">
    <location>
        <begin position="232"/>
        <end position="241"/>
    </location>
</feature>